<keyword evidence="4" id="KW-0812">Transmembrane</keyword>
<feature type="transmembrane region" description="Helical" evidence="4">
    <location>
        <begin position="339"/>
        <end position="362"/>
    </location>
</feature>
<comment type="similarity">
    <text evidence="1">Belongs to the glycosyltransferase 2 family.</text>
</comment>
<dbReference type="PANTHER" id="PTHR43630">
    <property type="entry name" value="POLY-BETA-1,6-N-ACETYL-D-GLUCOSAMINE SYNTHASE"/>
    <property type="match status" value="1"/>
</dbReference>
<dbReference type="Pfam" id="PF00535">
    <property type="entry name" value="Glycos_transf_2"/>
    <property type="match status" value="1"/>
</dbReference>
<dbReference type="CDD" id="cd04192">
    <property type="entry name" value="GT_2_like_e"/>
    <property type="match status" value="1"/>
</dbReference>
<evidence type="ECO:0000256" key="2">
    <source>
        <dbReference type="ARBA" id="ARBA00022676"/>
    </source>
</evidence>
<evidence type="ECO:0000259" key="5">
    <source>
        <dbReference type="Pfam" id="PF00535"/>
    </source>
</evidence>
<dbReference type="SUPFAM" id="SSF53448">
    <property type="entry name" value="Nucleotide-diphospho-sugar transferases"/>
    <property type="match status" value="1"/>
</dbReference>
<feature type="transmembrane region" description="Helical" evidence="4">
    <location>
        <begin position="282"/>
        <end position="301"/>
    </location>
</feature>
<feature type="transmembrane region" description="Helical" evidence="4">
    <location>
        <begin position="6"/>
        <end position="26"/>
    </location>
</feature>
<dbReference type="Gene3D" id="3.90.550.10">
    <property type="entry name" value="Spore Coat Polysaccharide Biosynthesis Protein SpsA, Chain A"/>
    <property type="match status" value="1"/>
</dbReference>
<protein>
    <submittedName>
        <fullName evidence="6">Glycosyltransferase</fullName>
    </submittedName>
</protein>
<accession>A0A4U0F507</accession>
<dbReference type="PANTHER" id="PTHR43630:SF1">
    <property type="entry name" value="POLY-BETA-1,6-N-ACETYL-D-GLUCOSAMINE SYNTHASE"/>
    <property type="match status" value="1"/>
</dbReference>
<keyword evidence="4" id="KW-0472">Membrane</keyword>
<gene>
    <name evidence="6" type="ORF">E5167_01200</name>
</gene>
<evidence type="ECO:0000256" key="3">
    <source>
        <dbReference type="ARBA" id="ARBA00022679"/>
    </source>
</evidence>
<evidence type="ECO:0000313" key="6">
    <source>
        <dbReference type="EMBL" id="TJY37902.1"/>
    </source>
</evidence>
<keyword evidence="4" id="KW-1133">Transmembrane helix</keyword>
<evidence type="ECO:0000256" key="4">
    <source>
        <dbReference type="SAM" id="Phobius"/>
    </source>
</evidence>
<keyword evidence="7" id="KW-1185">Reference proteome</keyword>
<dbReference type="AlphaFoldDB" id="A0A4U0F507"/>
<name>A0A4U0F507_9FLAO</name>
<dbReference type="InterPro" id="IPR029044">
    <property type="entry name" value="Nucleotide-diphossugar_trans"/>
</dbReference>
<feature type="domain" description="Glycosyltransferase 2-like" evidence="5">
    <location>
        <begin position="41"/>
        <end position="209"/>
    </location>
</feature>
<reference evidence="6 7" key="1">
    <citation type="submission" date="2019-04" db="EMBL/GenBank/DDBJ databases">
        <title>Lacinutrix sp. nov., isolated from marine water.</title>
        <authorList>
            <person name="Kim W."/>
        </authorList>
    </citation>
    <scope>NUCLEOTIDE SEQUENCE [LARGE SCALE GENOMIC DNA]</scope>
    <source>
        <strain evidence="6 7">CAU 1491</strain>
    </source>
</reference>
<dbReference type="Proteomes" id="UP000307657">
    <property type="component" value="Unassembled WGS sequence"/>
</dbReference>
<keyword evidence="3 6" id="KW-0808">Transferase</keyword>
<proteinExistence type="inferred from homology"/>
<comment type="caution">
    <text evidence="6">The sequence shown here is derived from an EMBL/GenBank/DDBJ whole genome shotgun (WGS) entry which is preliminary data.</text>
</comment>
<dbReference type="EMBL" id="SUPL01000001">
    <property type="protein sequence ID" value="TJY37902.1"/>
    <property type="molecule type" value="Genomic_DNA"/>
</dbReference>
<evidence type="ECO:0000313" key="7">
    <source>
        <dbReference type="Proteomes" id="UP000307657"/>
    </source>
</evidence>
<evidence type="ECO:0000256" key="1">
    <source>
        <dbReference type="ARBA" id="ARBA00006739"/>
    </source>
</evidence>
<organism evidence="6 7">
    <name type="scientific">Pontimicrobium aquaticum</name>
    <dbReference type="NCBI Taxonomy" id="2565367"/>
    <lineage>
        <taxon>Bacteria</taxon>
        <taxon>Pseudomonadati</taxon>
        <taxon>Bacteroidota</taxon>
        <taxon>Flavobacteriia</taxon>
        <taxon>Flavobacteriales</taxon>
        <taxon>Flavobacteriaceae</taxon>
        <taxon>Pontimicrobium</taxon>
    </lineage>
</organism>
<sequence length="374" mass="43132">MIFIIIITTVLYSLLIGSFVIGFNKIRMFNEPFLRHLTRFTIIVPFRNEEEHLSDLIKSLESLNYPKNHFEVIFVDDDSTDNSVELSSRLLSCSQLDFQIIKNNRASNSPKKDAITTAIKKAKYHWIATTDADCEVPNTWLEISNSFINSYDVAMIVAPVVFKSSDSFFNQFQALDMLSLQAATIGGFGLSFPFLCNGANLMYRKDLFKELNGFENNDDIASGDDIFLLEKAIKKYPELVKYMKSKNAIVFTKVETSLSDLIQQRIRWASKTSTYKNAFGKFVGLLVLLVNALIVITLFLSVFGLFYWLYFVAVLILKLSVDYILLYKSVNFFNQKHLLNNYFFSGLLYPFFVVFIAFKAMFSTYKWKDRSFKK</sequence>
<feature type="transmembrane region" description="Helical" evidence="4">
    <location>
        <begin position="307"/>
        <end position="327"/>
    </location>
</feature>
<keyword evidence="2" id="KW-0328">Glycosyltransferase</keyword>
<dbReference type="GO" id="GO:0016757">
    <property type="term" value="F:glycosyltransferase activity"/>
    <property type="evidence" value="ECO:0007669"/>
    <property type="project" value="UniProtKB-KW"/>
</dbReference>
<dbReference type="InterPro" id="IPR001173">
    <property type="entry name" value="Glyco_trans_2-like"/>
</dbReference>
<dbReference type="OrthoDB" id="9805625at2"/>